<feature type="region of interest" description="Disordered" evidence="1">
    <location>
        <begin position="50"/>
        <end position="103"/>
    </location>
</feature>
<evidence type="ECO:0000313" key="2">
    <source>
        <dbReference type="EMBL" id="GAA4983822.1"/>
    </source>
</evidence>
<evidence type="ECO:0000313" key="3">
    <source>
        <dbReference type="Proteomes" id="UP001500610"/>
    </source>
</evidence>
<organism evidence="2 3">
    <name type="scientific">Streptomyces hyderabadensis</name>
    <dbReference type="NCBI Taxonomy" id="598549"/>
    <lineage>
        <taxon>Bacteria</taxon>
        <taxon>Bacillati</taxon>
        <taxon>Actinomycetota</taxon>
        <taxon>Actinomycetes</taxon>
        <taxon>Kitasatosporales</taxon>
        <taxon>Streptomycetaceae</taxon>
        <taxon>Streptomyces</taxon>
    </lineage>
</organism>
<dbReference type="EMBL" id="BAABIV010000011">
    <property type="protein sequence ID" value="GAA4983822.1"/>
    <property type="molecule type" value="Genomic_DNA"/>
</dbReference>
<protein>
    <submittedName>
        <fullName evidence="2">Uncharacterized protein</fullName>
    </submittedName>
</protein>
<proteinExistence type="predicted"/>
<feature type="compositionally biased region" description="Pro residues" evidence="1">
    <location>
        <begin position="64"/>
        <end position="82"/>
    </location>
</feature>
<dbReference type="RefSeq" id="WP_226028615.1">
    <property type="nucleotide sequence ID" value="NZ_BAABIV010000011.1"/>
</dbReference>
<comment type="caution">
    <text evidence="2">The sequence shown here is derived from an EMBL/GenBank/DDBJ whole genome shotgun (WGS) entry which is preliminary data.</text>
</comment>
<sequence>MSATPPDEGLVDLRPRRVTPRRLGAAAVVYGVFVAGWYLGQPVTPECRADQAALDRAAERYAPEPSPTPPPTPMSRPTPAPSRPSLTDFAPAPSAYPDLASPGAVGHTVTLTATIYSVACTNDTSERPRLGAWFEGDWR</sequence>
<accession>A0ABP9I154</accession>
<evidence type="ECO:0000256" key="1">
    <source>
        <dbReference type="SAM" id="MobiDB-lite"/>
    </source>
</evidence>
<name>A0ABP9I154_9ACTN</name>
<reference evidence="3" key="1">
    <citation type="journal article" date="2019" name="Int. J. Syst. Evol. Microbiol.">
        <title>The Global Catalogue of Microorganisms (GCM) 10K type strain sequencing project: providing services to taxonomists for standard genome sequencing and annotation.</title>
        <authorList>
            <consortium name="The Broad Institute Genomics Platform"/>
            <consortium name="The Broad Institute Genome Sequencing Center for Infectious Disease"/>
            <person name="Wu L."/>
            <person name="Ma J."/>
        </authorList>
    </citation>
    <scope>NUCLEOTIDE SEQUENCE [LARGE SCALE GENOMIC DNA]</scope>
    <source>
        <strain evidence="3">JCM 17657</strain>
    </source>
</reference>
<dbReference type="Proteomes" id="UP001500610">
    <property type="component" value="Unassembled WGS sequence"/>
</dbReference>
<keyword evidence="3" id="KW-1185">Reference proteome</keyword>
<gene>
    <name evidence="2" type="ORF">GCM10023257_23330</name>
</gene>